<dbReference type="GO" id="GO:0000917">
    <property type="term" value="P:division septum assembly"/>
    <property type="evidence" value="ECO:0007669"/>
    <property type="project" value="UniProtKB-KW"/>
</dbReference>
<dbReference type="InterPro" id="IPR023052">
    <property type="entry name" value="Cell_div_SepF"/>
</dbReference>
<dbReference type="Pfam" id="PF04472">
    <property type="entry name" value="SepF"/>
    <property type="match status" value="1"/>
</dbReference>
<comment type="caution">
    <text evidence="6">The sequence shown here is derived from an EMBL/GenBank/DDBJ whole genome shotgun (WGS) entry which is preliminary data.</text>
</comment>
<dbReference type="EMBL" id="QICB01000009">
    <property type="protein sequence ID" value="RNL18414.1"/>
    <property type="molecule type" value="Genomic_DNA"/>
</dbReference>
<feature type="compositionally biased region" description="Acidic residues" evidence="5">
    <location>
        <begin position="46"/>
        <end position="68"/>
    </location>
</feature>
<evidence type="ECO:0008006" key="8">
    <source>
        <dbReference type="Google" id="ProtNLM"/>
    </source>
</evidence>
<organism evidence="6 7">
    <name type="scientific">Slackia faecicanis</name>
    <dbReference type="NCBI Taxonomy" id="255723"/>
    <lineage>
        <taxon>Bacteria</taxon>
        <taxon>Bacillati</taxon>
        <taxon>Actinomycetota</taxon>
        <taxon>Coriobacteriia</taxon>
        <taxon>Eggerthellales</taxon>
        <taxon>Eggerthellaceae</taxon>
        <taxon>Slackia</taxon>
    </lineage>
</organism>
<evidence type="ECO:0000256" key="5">
    <source>
        <dbReference type="SAM" id="MobiDB-lite"/>
    </source>
</evidence>
<dbReference type="RefSeq" id="WP_123198699.1">
    <property type="nucleotide sequence ID" value="NZ_QICB01000009.1"/>
</dbReference>
<keyword evidence="1" id="KW-0132">Cell division</keyword>
<feature type="compositionally biased region" description="Basic and acidic residues" evidence="5">
    <location>
        <begin position="24"/>
        <end position="45"/>
    </location>
</feature>
<gene>
    <name evidence="6" type="ORF">DMP07_08410</name>
</gene>
<accession>A0A3N0ADC6</accession>
<reference evidence="7" key="1">
    <citation type="submission" date="2018-05" db="EMBL/GenBank/DDBJ databases">
        <title>Genome Sequencing of selected type strains of the family Eggerthellaceae.</title>
        <authorList>
            <person name="Danylec N."/>
            <person name="Stoll D.A."/>
            <person name="Doetsch A."/>
            <person name="Huch M."/>
        </authorList>
    </citation>
    <scope>NUCLEOTIDE SEQUENCE [LARGE SCALE GENOMIC DNA]</scope>
    <source>
        <strain evidence="7">DSM 17537</strain>
    </source>
</reference>
<proteinExistence type="predicted"/>
<keyword evidence="3" id="KW-0131">Cell cycle</keyword>
<keyword evidence="2" id="KW-0717">Septation</keyword>
<dbReference type="OrthoDB" id="3731101at2"/>
<evidence type="ECO:0000256" key="3">
    <source>
        <dbReference type="ARBA" id="ARBA00023306"/>
    </source>
</evidence>
<evidence type="ECO:0000256" key="4">
    <source>
        <dbReference type="ARBA" id="ARBA00044936"/>
    </source>
</evidence>
<feature type="compositionally biased region" description="Basic and acidic residues" evidence="5">
    <location>
        <begin position="126"/>
        <end position="136"/>
    </location>
</feature>
<dbReference type="Gene3D" id="3.30.110.150">
    <property type="entry name" value="SepF-like protein"/>
    <property type="match status" value="1"/>
</dbReference>
<dbReference type="InterPro" id="IPR007561">
    <property type="entry name" value="Cell_div_SepF/SepF-rel"/>
</dbReference>
<dbReference type="PANTHER" id="PTHR35798:SF1">
    <property type="entry name" value="CELL DIVISION PROTEIN SEPF"/>
    <property type="match status" value="1"/>
</dbReference>
<comment type="function">
    <text evidence="4">Cell division protein that is part of the divisome complex and is recruited early to the Z-ring. Probably stimulates Z-ring formation, perhaps through the cross-linking of FtsZ protofilaments. Its function overlaps with FtsA.</text>
</comment>
<feature type="compositionally biased region" description="Basic and acidic residues" evidence="5">
    <location>
        <begin position="69"/>
        <end position="87"/>
    </location>
</feature>
<protein>
    <recommendedName>
        <fullName evidence="8">Cell division protein SepF</fullName>
    </recommendedName>
</protein>
<evidence type="ECO:0000256" key="2">
    <source>
        <dbReference type="ARBA" id="ARBA00023210"/>
    </source>
</evidence>
<feature type="region of interest" description="Disordered" evidence="5">
    <location>
        <begin position="126"/>
        <end position="160"/>
    </location>
</feature>
<sequence>MDLKIPKLDDLKDRLDFKDRFGFKDASHARPSSSHDDRHDDHYDDPYDDSYDDFGQEDFGEYAFDDNADYARETREPREQREPRKDAAATVSFAPQMPKLVTADDVRAHTQYTPNEEAIDAAAGRVERPAQADEPRPAPFDTTFEPAPPSQGAHAAKTPVSVSSAQTGAFAAVQDIPAMPAMSVADPQTEVAAPVPAQPQPRIVQRATRILTVIKPESYADAERIAKILKAGDVAVLSLRNTPDALGKRILDFSFGVACALDARVECVSGHVFALTRGAGLTEGETNRLRDQGLM</sequence>
<feature type="region of interest" description="Disordered" evidence="5">
    <location>
        <begin position="24"/>
        <end position="101"/>
    </location>
</feature>
<dbReference type="PANTHER" id="PTHR35798">
    <property type="entry name" value="CELL DIVISION PROTEIN SEPF"/>
    <property type="match status" value="1"/>
</dbReference>
<dbReference type="InterPro" id="IPR038594">
    <property type="entry name" value="SepF-like_sf"/>
</dbReference>
<dbReference type="AlphaFoldDB" id="A0A3N0ADC6"/>
<evidence type="ECO:0000256" key="1">
    <source>
        <dbReference type="ARBA" id="ARBA00022618"/>
    </source>
</evidence>
<keyword evidence="7" id="KW-1185">Reference proteome</keyword>
<evidence type="ECO:0000313" key="7">
    <source>
        <dbReference type="Proteomes" id="UP000267368"/>
    </source>
</evidence>
<dbReference type="Proteomes" id="UP000267368">
    <property type="component" value="Unassembled WGS sequence"/>
</dbReference>
<evidence type="ECO:0000313" key="6">
    <source>
        <dbReference type="EMBL" id="RNL18414.1"/>
    </source>
</evidence>
<name>A0A3N0ADC6_9ACTN</name>